<protein>
    <submittedName>
        <fullName evidence="1">SIMPL domain-containing protein</fullName>
    </submittedName>
</protein>
<dbReference type="Gene3D" id="3.30.110.170">
    <property type="entry name" value="Protein of unknown function (DUF541), domain 1"/>
    <property type="match status" value="1"/>
</dbReference>
<sequence length="237" mass="26250">MYCYGWPQAIQENDVPYGNLGDNVKQRSKYHKMNINGKGMVAVQPDIAVITLGVETQNKELRVAQNENAIVSSRVISTLVGMGIEEEDIKTDMYNISPQYDYVEGKQIFRGYRVIHTFRITVKNIKQTGEIVDAAVAAGANTVSNINFTISNPRVYYNEALKLALKDAVVKAQSIESSLGVIVNKTPVSITEESQGYAPVSERVLYATSADTTTPIREGQIQVNASIKAVFVYYDRV</sequence>
<evidence type="ECO:0000313" key="1">
    <source>
        <dbReference type="EMBL" id="MDW8801408.1"/>
    </source>
</evidence>
<dbReference type="PANTHER" id="PTHR34387:SF1">
    <property type="entry name" value="PERIPLASMIC IMMUNOGENIC PROTEIN"/>
    <property type="match status" value="1"/>
</dbReference>
<dbReference type="InterPro" id="IPR052022">
    <property type="entry name" value="26kDa_periplasmic_antigen"/>
</dbReference>
<evidence type="ECO:0000313" key="2">
    <source>
        <dbReference type="Proteomes" id="UP001281656"/>
    </source>
</evidence>
<dbReference type="Proteomes" id="UP001281656">
    <property type="component" value="Unassembled WGS sequence"/>
</dbReference>
<dbReference type="EMBL" id="JARUJP010000009">
    <property type="protein sequence ID" value="MDW8801408.1"/>
    <property type="molecule type" value="Genomic_DNA"/>
</dbReference>
<dbReference type="RefSeq" id="WP_318797999.1">
    <property type="nucleotide sequence ID" value="NZ_JARUJP010000009.1"/>
</dbReference>
<comment type="caution">
    <text evidence="1">The sequence shown here is derived from an EMBL/GenBank/DDBJ whole genome shotgun (WGS) entry which is preliminary data.</text>
</comment>
<gene>
    <name evidence="1" type="ORF">P8V03_09605</name>
</gene>
<keyword evidence="2" id="KW-1185">Reference proteome</keyword>
<dbReference type="Gene3D" id="3.30.70.2970">
    <property type="entry name" value="Protein of unknown function (DUF541), domain 2"/>
    <property type="match status" value="1"/>
</dbReference>
<reference evidence="1 2" key="1">
    <citation type="submission" date="2023-04" db="EMBL/GenBank/DDBJ databases">
        <title>Clostridium tannerae sp. nov., isolated from the fecal material of an alpaca.</title>
        <authorList>
            <person name="Miller S."/>
            <person name="Hendry M."/>
            <person name="King J."/>
            <person name="Sankaranarayanan K."/>
            <person name="Lawson P.A."/>
        </authorList>
    </citation>
    <scope>NUCLEOTIDE SEQUENCE [LARGE SCALE GENOMIC DNA]</scope>
    <source>
        <strain evidence="1 2">A1-XYC3</strain>
    </source>
</reference>
<accession>A0ABU4JTE6</accession>
<dbReference type="Pfam" id="PF04402">
    <property type="entry name" value="SIMPL"/>
    <property type="match status" value="1"/>
</dbReference>
<dbReference type="PANTHER" id="PTHR34387">
    <property type="entry name" value="SLR1258 PROTEIN"/>
    <property type="match status" value="1"/>
</dbReference>
<organism evidence="1 2">
    <name type="scientific">Clostridium tanneri</name>
    <dbReference type="NCBI Taxonomy" id="3037988"/>
    <lineage>
        <taxon>Bacteria</taxon>
        <taxon>Bacillati</taxon>
        <taxon>Bacillota</taxon>
        <taxon>Clostridia</taxon>
        <taxon>Eubacteriales</taxon>
        <taxon>Clostridiaceae</taxon>
        <taxon>Clostridium</taxon>
    </lineage>
</organism>
<proteinExistence type="predicted"/>
<dbReference type="InterPro" id="IPR007497">
    <property type="entry name" value="SIMPL/DUF541"/>
</dbReference>
<name>A0ABU4JTE6_9CLOT</name>